<dbReference type="Proteomes" id="UP000503447">
    <property type="component" value="Chromosome"/>
</dbReference>
<evidence type="ECO:0000256" key="1">
    <source>
        <dbReference type="SAM" id="MobiDB-lite"/>
    </source>
</evidence>
<name>A0A6M5YKU6_9BACT</name>
<dbReference type="EMBL" id="CP053452">
    <property type="protein sequence ID" value="QJW93906.1"/>
    <property type="molecule type" value="Genomic_DNA"/>
</dbReference>
<keyword evidence="3" id="KW-1185">Reference proteome</keyword>
<evidence type="ECO:0000313" key="2">
    <source>
        <dbReference type="EMBL" id="QJW93906.1"/>
    </source>
</evidence>
<reference evidence="3" key="1">
    <citation type="submission" date="2020-05" db="EMBL/GenBank/DDBJ databases">
        <title>Frigoriglobus tundricola gen. nov., sp. nov., a psychrotolerant cellulolytic planctomycete of the family Gemmataceae with two divergent copies of 16S rRNA gene.</title>
        <authorList>
            <person name="Kulichevskaya I.S."/>
            <person name="Ivanova A.A."/>
            <person name="Naumoff D.G."/>
            <person name="Beletsky A.V."/>
            <person name="Rijpstra W.I.C."/>
            <person name="Sinninghe Damste J.S."/>
            <person name="Mardanov A.V."/>
            <person name="Ravin N.V."/>
            <person name="Dedysh S.N."/>
        </authorList>
    </citation>
    <scope>NUCLEOTIDE SEQUENCE [LARGE SCALE GENOMIC DNA]</scope>
    <source>
        <strain evidence="3">PL17</strain>
    </source>
</reference>
<proteinExistence type="predicted"/>
<evidence type="ECO:0000313" key="3">
    <source>
        <dbReference type="Proteomes" id="UP000503447"/>
    </source>
</evidence>
<feature type="compositionally biased region" description="Low complexity" evidence="1">
    <location>
        <begin position="200"/>
        <end position="219"/>
    </location>
</feature>
<feature type="compositionally biased region" description="Low complexity" evidence="1">
    <location>
        <begin position="156"/>
        <end position="169"/>
    </location>
</feature>
<sequence>MSKLLQGLLVLPHLLPAVRQTELRRRVVGFRFDDAVEERDRADVPPLPERRGRVEEQGARGRRGVLGAAHGRDKRFAGRRRQNRGLPVRRRRHRVAEAGPRRRVEFPRLRDQLPPVRFRPGHGLPPLRLGEQDHQFPEVAGQADALLGGQPAHVRARPPVRVGRQPVPGEQLSGALRPPARWARASSRSTRSSRVEWRASRAARARPTASVRASASVRL</sequence>
<feature type="compositionally biased region" description="Basic and acidic residues" evidence="1">
    <location>
        <begin position="44"/>
        <end position="59"/>
    </location>
</feature>
<gene>
    <name evidence="2" type="ORF">FTUN_1420</name>
</gene>
<protein>
    <submittedName>
        <fullName evidence="2">Uncharacterized protein</fullName>
    </submittedName>
</protein>
<feature type="compositionally biased region" description="Low complexity" evidence="1">
    <location>
        <begin position="180"/>
        <end position="192"/>
    </location>
</feature>
<feature type="region of interest" description="Disordered" evidence="1">
    <location>
        <begin position="44"/>
        <end position="98"/>
    </location>
</feature>
<accession>A0A6M5YKU6</accession>
<dbReference type="AlphaFoldDB" id="A0A6M5YKU6"/>
<organism evidence="2 3">
    <name type="scientific">Frigoriglobus tundricola</name>
    <dbReference type="NCBI Taxonomy" id="2774151"/>
    <lineage>
        <taxon>Bacteria</taxon>
        <taxon>Pseudomonadati</taxon>
        <taxon>Planctomycetota</taxon>
        <taxon>Planctomycetia</taxon>
        <taxon>Gemmatales</taxon>
        <taxon>Gemmataceae</taxon>
        <taxon>Frigoriglobus</taxon>
    </lineage>
</organism>
<feature type="region of interest" description="Disordered" evidence="1">
    <location>
        <begin position="156"/>
        <end position="219"/>
    </location>
</feature>
<dbReference type="KEGG" id="ftj:FTUN_1420"/>
<feature type="compositionally biased region" description="Basic residues" evidence="1">
    <location>
        <begin position="77"/>
        <end position="94"/>
    </location>
</feature>